<name>A0A0B1RDX4_9GAMM</name>
<dbReference type="Pfam" id="PF00589">
    <property type="entry name" value="Phage_integrase"/>
    <property type="match status" value="1"/>
</dbReference>
<feature type="domain" description="Tyr recombinase" evidence="5">
    <location>
        <begin position="49"/>
        <end position="268"/>
    </location>
</feature>
<dbReference type="PROSITE" id="PS51898">
    <property type="entry name" value="TYR_RECOMBINASE"/>
    <property type="match status" value="1"/>
</dbReference>
<protein>
    <submittedName>
        <fullName evidence="6">Integrase</fullName>
    </submittedName>
</protein>
<dbReference type="InterPro" id="IPR013762">
    <property type="entry name" value="Integrase-like_cat_sf"/>
</dbReference>
<dbReference type="GO" id="GO:0006310">
    <property type="term" value="P:DNA recombination"/>
    <property type="evidence" value="ECO:0007669"/>
    <property type="project" value="UniProtKB-KW"/>
</dbReference>
<dbReference type="InterPro" id="IPR002104">
    <property type="entry name" value="Integrase_catalytic"/>
</dbReference>
<evidence type="ECO:0000313" key="6">
    <source>
        <dbReference type="EMBL" id="KHJ69290.1"/>
    </source>
</evidence>
<evidence type="ECO:0000256" key="4">
    <source>
        <dbReference type="SAM" id="MobiDB-lite"/>
    </source>
</evidence>
<evidence type="ECO:0000256" key="1">
    <source>
        <dbReference type="ARBA" id="ARBA00022908"/>
    </source>
</evidence>
<reference evidence="6 7" key="1">
    <citation type="submission" date="2014-11" db="EMBL/GenBank/DDBJ databases">
        <title>Genome sequencing of Pantoea rodasii ND03.</title>
        <authorList>
            <person name="Muhamad Yunos N.Y."/>
            <person name="Chan K.-G."/>
        </authorList>
    </citation>
    <scope>NUCLEOTIDE SEQUENCE [LARGE SCALE GENOMIC DNA]</scope>
    <source>
        <strain evidence="6 7">ND03</strain>
    </source>
</reference>
<sequence length="287" mass="32216">MLSTLPREIPQNSHSAVTEQNVNSSGAARYFDYESAVALRNLAAAYGTDMPRYLLAPEVAVLLSKVTDLRKRLFIDALWNTGGRLNEILPLTREDFVLDDPLTGAPLSSPFVVLRTLKQRGLEEAARNRSRRRGRPTKEEQQAEREAEAEIRDNPPRAVPLTDPGFVQRLREWFATVNPPAGARLWDIKSEDTARSWISQAVAAAERDGVTFSIRPVTPKTFRDSFAMHLVQHQVPQKVIQTLMGHKDAKSTEWYTRVFALDVTRQLGVRFSMDAAEARALLPGGRL</sequence>
<dbReference type="Gene3D" id="1.10.443.10">
    <property type="entry name" value="Intergrase catalytic core"/>
    <property type="match status" value="1"/>
</dbReference>
<dbReference type="PANTHER" id="PTHR30349:SF90">
    <property type="entry name" value="TYROSINE RECOMBINASE XERD"/>
    <property type="match status" value="1"/>
</dbReference>
<dbReference type="GO" id="GO:0003677">
    <property type="term" value="F:DNA binding"/>
    <property type="evidence" value="ECO:0007669"/>
    <property type="project" value="InterPro"/>
</dbReference>
<organism evidence="6 7">
    <name type="scientific">Pantoea rodasii</name>
    <dbReference type="NCBI Taxonomy" id="1076549"/>
    <lineage>
        <taxon>Bacteria</taxon>
        <taxon>Pseudomonadati</taxon>
        <taxon>Pseudomonadota</taxon>
        <taxon>Gammaproteobacteria</taxon>
        <taxon>Enterobacterales</taxon>
        <taxon>Erwiniaceae</taxon>
        <taxon>Pantoea</taxon>
    </lineage>
</organism>
<keyword evidence="2" id="KW-0233">DNA recombination</keyword>
<dbReference type="AlphaFoldDB" id="A0A0B1RDX4"/>
<keyword evidence="1" id="KW-0229">DNA integration</keyword>
<dbReference type="EMBL" id="JTJJ01000018">
    <property type="protein sequence ID" value="KHJ69290.1"/>
    <property type="molecule type" value="Genomic_DNA"/>
</dbReference>
<dbReference type="SUPFAM" id="SSF56349">
    <property type="entry name" value="DNA breaking-rejoining enzymes"/>
    <property type="match status" value="1"/>
</dbReference>
<dbReference type="Proteomes" id="UP000030853">
    <property type="component" value="Unassembled WGS sequence"/>
</dbReference>
<comment type="caution">
    <text evidence="6">The sequence shown here is derived from an EMBL/GenBank/DDBJ whole genome shotgun (WGS) entry which is preliminary data.</text>
</comment>
<feature type="region of interest" description="Disordered" evidence="4">
    <location>
        <begin position="124"/>
        <end position="160"/>
    </location>
</feature>
<dbReference type="InterPro" id="IPR050090">
    <property type="entry name" value="Tyrosine_recombinase_XerCD"/>
</dbReference>
<gene>
    <name evidence="6" type="ORF">QU24_04425</name>
</gene>
<evidence type="ECO:0000256" key="3">
    <source>
        <dbReference type="PIRSR" id="PIRSR004576-50"/>
    </source>
</evidence>
<dbReference type="PIRSF" id="PIRSF004576">
    <property type="entry name" value="Resolvase_Rsv"/>
    <property type="match status" value="1"/>
</dbReference>
<evidence type="ECO:0000259" key="5">
    <source>
        <dbReference type="PROSITE" id="PS51898"/>
    </source>
</evidence>
<accession>A0A0B1RDX4</accession>
<dbReference type="InterPro" id="IPR016423">
    <property type="entry name" value="Resolvase_Rsv"/>
</dbReference>
<feature type="active site" description="O-(3'-phospho-DNA)-tyrosine intermediate" evidence="3">
    <location>
        <position position="255"/>
    </location>
</feature>
<dbReference type="GO" id="GO:0015074">
    <property type="term" value="P:DNA integration"/>
    <property type="evidence" value="ECO:0007669"/>
    <property type="project" value="UniProtKB-KW"/>
</dbReference>
<proteinExistence type="predicted"/>
<evidence type="ECO:0000313" key="7">
    <source>
        <dbReference type="Proteomes" id="UP000030853"/>
    </source>
</evidence>
<evidence type="ECO:0000256" key="2">
    <source>
        <dbReference type="ARBA" id="ARBA00023172"/>
    </source>
</evidence>
<dbReference type="PANTHER" id="PTHR30349">
    <property type="entry name" value="PHAGE INTEGRASE-RELATED"/>
    <property type="match status" value="1"/>
</dbReference>
<feature type="compositionally biased region" description="Basic and acidic residues" evidence="4">
    <location>
        <begin position="136"/>
        <end position="155"/>
    </location>
</feature>
<dbReference type="CDD" id="cd00397">
    <property type="entry name" value="DNA_BRE_C"/>
    <property type="match status" value="1"/>
</dbReference>
<dbReference type="InterPro" id="IPR011010">
    <property type="entry name" value="DNA_brk_join_enz"/>
</dbReference>